<dbReference type="InterPro" id="IPR010640">
    <property type="entry name" value="Low_temperature_requirement_A"/>
</dbReference>
<feature type="transmembrane region" description="Helical" evidence="1">
    <location>
        <begin position="200"/>
        <end position="219"/>
    </location>
</feature>
<feature type="transmembrane region" description="Helical" evidence="1">
    <location>
        <begin position="312"/>
        <end position="333"/>
    </location>
</feature>
<feature type="transmembrane region" description="Helical" evidence="1">
    <location>
        <begin position="240"/>
        <end position="261"/>
    </location>
</feature>
<keyword evidence="1" id="KW-0472">Membrane</keyword>
<reference evidence="2 3" key="1">
    <citation type="journal article" date="2019" name="Sci. Rep.">
        <title>Comparative genomics of chytrid fungi reveal insights into the obligate biotrophic and pathogenic lifestyle of Synchytrium endobioticum.</title>
        <authorList>
            <person name="van de Vossenberg B.T.L.H."/>
            <person name="Warris S."/>
            <person name="Nguyen H.D.T."/>
            <person name="van Gent-Pelzer M.P.E."/>
            <person name="Joly D.L."/>
            <person name="van de Geest H.C."/>
            <person name="Bonants P.J.M."/>
            <person name="Smith D.S."/>
            <person name="Levesque C.A."/>
            <person name="van der Lee T.A.J."/>
        </authorList>
    </citation>
    <scope>NUCLEOTIDE SEQUENCE [LARGE SCALE GENOMIC DNA]</scope>
    <source>
        <strain evidence="2 3">CBS 675.73</strain>
    </source>
</reference>
<keyword evidence="1" id="KW-0812">Transmembrane</keyword>
<feature type="transmembrane region" description="Helical" evidence="1">
    <location>
        <begin position="112"/>
        <end position="133"/>
    </location>
</feature>
<comment type="caution">
    <text evidence="2">The sequence shown here is derived from an EMBL/GenBank/DDBJ whole genome shotgun (WGS) entry which is preliminary data.</text>
</comment>
<accession>A0A507EXQ7</accession>
<dbReference type="Proteomes" id="UP000320333">
    <property type="component" value="Unassembled WGS sequence"/>
</dbReference>
<dbReference type="EMBL" id="QEAP01000337">
    <property type="protein sequence ID" value="TPX68829.1"/>
    <property type="molecule type" value="Genomic_DNA"/>
</dbReference>
<evidence type="ECO:0008006" key="4">
    <source>
        <dbReference type="Google" id="ProtNLM"/>
    </source>
</evidence>
<name>A0A507EXQ7_9FUNG</name>
<feature type="transmembrane region" description="Helical" evidence="1">
    <location>
        <begin position="430"/>
        <end position="450"/>
    </location>
</feature>
<keyword evidence="3" id="KW-1185">Reference proteome</keyword>
<evidence type="ECO:0000313" key="3">
    <source>
        <dbReference type="Proteomes" id="UP000320333"/>
    </source>
</evidence>
<evidence type="ECO:0000313" key="2">
    <source>
        <dbReference type="EMBL" id="TPX68829.1"/>
    </source>
</evidence>
<protein>
    <recommendedName>
        <fullName evidence="4">Low temperature requirement protein A</fullName>
    </recommendedName>
</protein>
<dbReference type="OrthoDB" id="191995at2759"/>
<feature type="transmembrane region" description="Helical" evidence="1">
    <location>
        <begin position="372"/>
        <end position="393"/>
    </location>
</feature>
<dbReference type="PANTHER" id="PTHR36840">
    <property type="entry name" value="BLL5714 PROTEIN"/>
    <property type="match status" value="1"/>
</dbReference>
<feature type="transmembrane region" description="Helical" evidence="1">
    <location>
        <begin position="86"/>
        <end position="105"/>
    </location>
</feature>
<proteinExistence type="predicted"/>
<feature type="transmembrane region" description="Helical" evidence="1">
    <location>
        <begin position="273"/>
        <end position="291"/>
    </location>
</feature>
<dbReference type="Pfam" id="PF06772">
    <property type="entry name" value="LtrA"/>
    <property type="match status" value="1"/>
</dbReference>
<dbReference type="PANTHER" id="PTHR36840:SF1">
    <property type="entry name" value="BLL5714 PROTEIN"/>
    <property type="match status" value="1"/>
</dbReference>
<dbReference type="AlphaFoldDB" id="A0A507EXQ7"/>
<dbReference type="STRING" id="246404.A0A507EXQ7"/>
<feature type="transmembrane region" description="Helical" evidence="1">
    <location>
        <begin position="405"/>
        <end position="424"/>
    </location>
</feature>
<gene>
    <name evidence="2" type="ORF">CcCBS67573_g07032</name>
</gene>
<keyword evidence="1" id="KW-1133">Transmembrane helix</keyword>
<organism evidence="2 3">
    <name type="scientific">Chytriomyces confervae</name>
    <dbReference type="NCBI Taxonomy" id="246404"/>
    <lineage>
        <taxon>Eukaryota</taxon>
        <taxon>Fungi</taxon>
        <taxon>Fungi incertae sedis</taxon>
        <taxon>Chytridiomycota</taxon>
        <taxon>Chytridiomycota incertae sedis</taxon>
        <taxon>Chytridiomycetes</taxon>
        <taxon>Chytridiales</taxon>
        <taxon>Chytriomycetaceae</taxon>
        <taxon>Chytriomyces</taxon>
    </lineage>
</organism>
<evidence type="ECO:0000256" key="1">
    <source>
        <dbReference type="SAM" id="Phobius"/>
    </source>
</evidence>
<sequence>MLETANTTDTFLVSQTSSKLKESSARLLDAVHTPMVARDPHEKHRASTPLELLFDLTMVVAVAVVSAEFDHYILDGGNVGTGVLRFVFSFLSIWIAWLNYVWFASGYDSDDVLFRLGTLGQMIGVLVLGNGIPNIFKKFDVTQSTYGYVIMRFFHIFFFRLRAAYQHPETTVQNLKHAGLTLLLQAGWIGRLYLPQTDAWVIGTVAGLGVSELLLPFLAESGTSAYAAYHAHHISERYGLFTIIVLGEVILSVSNATRFSYDGKSLNAETVKIGLGGMIIVFSLWWIYFLIPFGDLLTKHSTRGFLWGYGHIGIHAPVASLAAGLAIIVQASILPEINKSVSRRAEASTAGSETKSSSSSAINATDIRKTGIMIVAISTAIFIASLNSLLLVLTKFRWKSFLPKIATSAVLILIGAFCPGAGGLSAGDVVLLLCVPVLGLLLYCIGQVGVKSDIFELARTD</sequence>